<evidence type="ECO:0000313" key="3">
    <source>
        <dbReference type="Proteomes" id="UP000221250"/>
    </source>
</evidence>
<organism evidence="2 3">
    <name type="scientific">Erwinia phage vB_EamM_Yoloswag</name>
    <dbReference type="NCBI Taxonomy" id="1958956"/>
    <lineage>
        <taxon>Viruses</taxon>
        <taxon>Duplodnaviria</taxon>
        <taxon>Heunggongvirae</taxon>
        <taxon>Uroviricota</taxon>
        <taxon>Caudoviricetes</taxon>
        <taxon>Yoloswagvirus</taxon>
        <taxon>Yoloswagvirus yoloswag</taxon>
    </lineage>
</organism>
<proteinExistence type="predicted"/>
<protein>
    <submittedName>
        <fullName evidence="2">Uncharacterized protein</fullName>
    </submittedName>
</protein>
<feature type="compositionally biased region" description="Polar residues" evidence="1">
    <location>
        <begin position="60"/>
        <end position="77"/>
    </location>
</feature>
<evidence type="ECO:0000256" key="1">
    <source>
        <dbReference type="SAM" id="MobiDB-lite"/>
    </source>
</evidence>
<gene>
    <name evidence="2" type="ORF">YOLOSWAG_67</name>
</gene>
<keyword evidence="3" id="KW-1185">Reference proteome</keyword>
<feature type="compositionally biased region" description="Basic and acidic residues" evidence="1">
    <location>
        <begin position="86"/>
        <end position="104"/>
    </location>
</feature>
<sequence>MKAAWAFFIKYWKMFVAVLGIIFGAFLLRPGRSTTKDATLNGLKEAEDKIREKRIEEQAEQATQVDATIQDMNQNPPQTKPAATDAKTRSEQSIDDIKKDYDKL</sequence>
<dbReference type="Proteomes" id="UP000221250">
    <property type="component" value="Segment"/>
</dbReference>
<feature type="region of interest" description="Disordered" evidence="1">
    <location>
        <begin position="58"/>
        <end position="104"/>
    </location>
</feature>
<reference evidence="2 3" key="1">
    <citation type="submission" date="2017-01" db="EMBL/GenBank/DDBJ databases">
        <authorList>
            <person name="Mah S.A."/>
            <person name="Swanson W.J."/>
            <person name="Moy G.W."/>
            <person name="Vacquier V.D."/>
        </authorList>
    </citation>
    <scope>NUCLEOTIDE SEQUENCE [LARGE SCALE GENOMIC DNA]</scope>
</reference>
<evidence type="ECO:0000313" key="2">
    <source>
        <dbReference type="EMBL" id="AQT28550.1"/>
    </source>
</evidence>
<dbReference type="EMBL" id="KY448244">
    <property type="protein sequence ID" value="AQT28550.1"/>
    <property type="molecule type" value="Genomic_DNA"/>
</dbReference>
<name>A0A1S6L2Z5_9CAUD</name>
<accession>A0A1S6L2Z5</accession>